<dbReference type="Pfam" id="PF13561">
    <property type="entry name" value="adh_short_C2"/>
    <property type="match status" value="1"/>
</dbReference>
<protein>
    <submittedName>
        <fullName evidence="4">SDR family oxidoreductase</fullName>
    </submittedName>
</protein>
<feature type="domain" description="Ketoreductase" evidence="3">
    <location>
        <begin position="44"/>
        <end position="221"/>
    </location>
</feature>
<evidence type="ECO:0000313" key="4">
    <source>
        <dbReference type="EMBL" id="MFD1872663.1"/>
    </source>
</evidence>
<dbReference type="Gene3D" id="3.40.50.720">
    <property type="entry name" value="NAD(P)-binding Rossmann-like Domain"/>
    <property type="match status" value="1"/>
</dbReference>
<dbReference type="RefSeq" id="WP_382313110.1">
    <property type="nucleotide sequence ID" value="NZ_JBHUFD010000003.1"/>
</dbReference>
<proteinExistence type="inferred from homology"/>
<sequence length="294" mass="31230">MYTFSIDFSYLLGDEGPELCVCILVRIRNQMESNHNQNQDLAGKTALVTGGTKGIGKAIADKLSQAGAQVIITARHHPEGTNSAHHFLEADVTQPEQVSQLAHAITERFGGVDILVDNIGGVTAPRGGFSTLTDQDWEQELQFNLLATIRLDRALLPPMLAKKNGVIIHISSMAGLRPVWSHNLAYAVSKAGLNAYSKALSNELAPQGVRVLTVSPGATNTPLMQRLIQNAAATSGLSAEETFQQLAAQVGGIPMGRMAEPEEVASLVHFLVSPAAAYLTGANYLIDGGTVPVV</sequence>
<dbReference type="InterPro" id="IPR002347">
    <property type="entry name" value="SDR_fam"/>
</dbReference>
<name>A0ABW4QSW3_9BACT</name>
<organism evidence="4 5">
    <name type="scientific">Hymenobacter bucti</name>
    <dbReference type="NCBI Taxonomy" id="1844114"/>
    <lineage>
        <taxon>Bacteria</taxon>
        <taxon>Pseudomonadati</taxon>
        <taxon>Bacteroidota</taxon>
        <taxon>Cytophagia</taxon>
        <taxon>Cytophagales</taxon>
        <taxon>Hymenobacteraceae</taxon>
        <taxon>Hymenobacter</taxon>
    </lineage>
</organism>
<comment type="caution">
    <text evidence="4">The sequence shown here is derived from an EMBL/GenBank/DDBJ whole genome shotgun (WGS) entry which is preliminary data.</text>
</comment>
<keyword evidence="2" id="KW-0560">Oxidoreductase</keyword>
<dbReference type="Proteomes" id="UP001597197">
    <property type="component" value="Unassembled WGS sequence"/>
</dbReference>
<evidence type="ECO:0000256" key="2">
    <source>
        <dbReference type="ARBA" id="ARBA00023002"/>
    </source>
</evidence>
<reference evidence="5" key="1">
    <citation type="journal article" date="2019" name="Int. J. Syst. Evol. Microbiol.">
        <title>The Global Catalogue of Microorganisms (GCM) 10K type strain sequencing project: providing services to taxonomists for standard genome sequencing and annotation.</title>
        <authorList>
            <consortium name="The Broad Institute Genomics Platform"/>
            <consortium name="The Broad Institute Genome Sequencing Center for Infectious Disease"/>
            <person name="Wu L."/>
            <person name="Ma J."/>
        </authorList>
    </citation>
    <scope>NUCLEOTIDE SEQUENCE [LARGE SCALE GENOMIC DNA]</scope>
    <source>
        <strain evidence="5">CGMCC 1.15795</strain>
    </source>
</reference>
<dbReference type="PRINTS" id="PR00080">
    <property type="entry name" value="SDRFAMILY"/>
</dbReference>
<accession>A0ABW4QSW3</accession>
<keyword evidence="5" id="KW-1185">Reference proteome</keyword>
<gene>
    <name evidence="4" type="ORF">ACFSDX_09490</name>
</gene>
<evidence type="ECO:0000259" key="3">
    <source>
        <dbReference type="SMART" id="SM00822"/>
    </source>
</evidence>
<dbReference type="NCBIfam" id="NF005095">
    <property type="entry name" value="PRK06523.1"/>
    <property type="match status" value="1"/>
</dbReference>
<dbReference type="EMBL" id="JBHUFD010000003">
    <property type="protein sequence ID" value="MFD1872663.1"/>
    <property type="molecule type" value="Genomic_DNA"/>
</dbReference>
<dbReference type="InterPro" id="IPR036291">
    <property type="entry name" value="NAD(P)-bd_dom_sf"/>
</dbReference>
<evidence type="ECO:0000256" key="1">
    <source>
        <dbReference type="ARBA" id="ARBA00006484"/>
    </source>
</evidence>
<evidence type="ECO:0000313" key="5">
    <source>
        <dbReference type="Proteomes" id="UP001597197"/>
    </source>
</evidence>
<dbReference type="SMART" id="SM00822">
    <property type="entry name" value="PKS_KR"/>
    <property type="match status" value="1"/>
</dbReference>
<dbReference type="PRINTS" id="PR00081">
    <property type="entry name" value="GDHRDH"/>
</dbReference>
<dbReference type="SUPFAM" id="SSF51735">
    <property type="entry name" value="NAD(P)-binding Rossmann-fold domains"/>
    <property type="match status" value="1"/>
</dbReference>
<comment type="similarity">
    <text evidence="1">Belongs to the short-chain dehydrogenases/reductases (SDR) family.</text>
</comment>
<dbReference type="InterPro" id="IPR057326">
    <property type="entry name" value="KR_dom"/>
</dbReference>
<dbReference type="PANTHER" id="PTHR42760:SF133">
    <property type="entry name" value="3-OXOACYL-[ACYL-CARRIER-PROTEIN] REDUCTASE"/>
    <property type="match status" value="1"/>
</dbReference>
<dbReference type="PANTHER" id="PTHR42760">
    <property type="entry name" value="SHORT-CHAIN DEHYDROGENASES/REDUCTASES FAMILY MEMBER"/>
    <property type="match status" value="1"/>
</dbReference>